<protein>
    <submittedName>
        <fullName evidence="4">Retrovirus-related Pol polyprotein from transposon 17.6</fullName>
    </submittedName>
</protein>
<dbReference type="InterPro" id="IPR041577">
    <property type="entry name" value="RT_RNaseH_2"/>
</dbReference>
<dbReference type="PANTHER" id="PTHR48475">
    <property type="entry name" value="RIBONUCLEASE H"/>
    <property type="match status" value="1"/>
</dbReference>
<feature type="domain" description="Integrase zinc-binding" evidence="3">
    <location>
        <begin position="403"/>
        <end position="457"/>
    </location>
</feature>
<evidence type="ECO:0000313" key="5">
    <source>
        <dbReference type="Proteomes" id="UP000288805"/>
    </source>
</evidence>
<name>A0A438I2U4_VITVI</name>
<sequence length="691" mass="79405">MLASKTEKEIRGFLGRLQYISRFIARLTDICEPIFRLLRKNQPTVWNDDCQLAFEKTKEYLLSPPVLVPPMPGRPLFLYLSVSDMALGCMLAQIDDLRKERAIYYLSKTMLEYEMRYVMIERLCLALVWDTRRLRHYMIEYSVHLISRLDPLRYLFDRPALTGRLMRWLVLLTEFDIQYVSQKSIKGSIIIDHFASLPTSKDRPVDDDFPKKEFVAMTSLLGWCMYFDGTTNQSGYGIGILLVSPQGDHILRSVRLGFPDRHPITNNTVEYEPCILGLETALKLDIRQMEVFGDSNLSAEPFADTLATLPSYVDIPIDVVVCPLLIELRSAPAYCCLIGETEVQDDLPWYHDIYQFLRYGTYPEVAIAQDWRALRQLTTRFVLFGDTLYKPSTDGMLLLCLDQASADRVMREVHAGVCGPHMGGHMLARKILRTGYFWLNMETDCCQFVQKCPKCQIHGDLIHAPPSELHLFDHQSNPRLRRVLWNPWQSNGKLRNMKNQSFEVLCHKQIRNARSMGSSLKNATWLSLPCVDALRPSDPRSCQVDARFQPRLSSGSVFPAKDVRTERPDTPSEGTERGLWQAVGMTPDRGVRHVSSWGIRMELLRIAMRAPCYQGEGPYTLHTQTVPLATFHLLRISHIRRLTPDERGGRFNFPGQTYPDPLIVLTQRVSQPFCIVPRCSPEASRYVRPTF</sequence>
<dbReference type="Gene3D" id="1.10.340.70">
    <property type="match status" value="1"/>
</dbReference>
<dbReference type="InterPro" id="IPR041588">
    <property type="entry name" value="Integrase_H2C2"/>
</dbReference>
<evidence type="ECO:0000313" key="4">
    <source>
        <dbReference type="EMBL" id="RVW90950.1"/>
    </source>
</evidence>
<gene>
    <name evidence="4" type="primary">pol_682</name>
    <name evidence="4" type="ORF">CK203_044126</name>
</gene>
<dbReference type="GO" id="GO:0003676">
    <property type="term" value="F:nucleic acid binding"/>
    <property type="evidence" value="ECO:0007669"/>
    <property type="project" value="InterPro"/>
</dbReference>
<dbReference type="InterPro" id="IPR036397">
    <property type="entry name" value="RNaseH_sf"/>
</dbReference>
<dbReference type="CDD" id="cd09274">
    <property type="entry name" value="RNase_HI_RT_Ty3"/>
    <property type="match status" value="1"/>
</dbReference>
<dbReference type="PANTHER" id="PTHR48475:SF1">
    <property type="entry name" value="RNASE H TYPE-1 DOMAIN-CONTAINING PROTEIN"/>
    <property type="match status" value="1"/>
</dbReference>
<comment type="caution">
    <text evidence="4">The sequence shown here is derived from an EMBL/GenBank/DDBJ whole genome shotgun (WGS) entry which is preliminary data.</text>
</comment>
<dbReference type="Gene3D" id="3.30.420.10">
    <property type="entry name" value="Ribonuclease H-like superfamily/Ribonuclease H"/>
    <property type="match status" value="1"/>
</dbReference>
<reference evidence="4 5" key="1">
    <citation type="journal article" date="2018" name="PLoS Genet.">
        <title>Population sequencing reveals clonal diversity and ancestral inbreeding in the grapevine cultivar Chardonnay.</title>
        <authorList>
            <person name="Roach M.J."/>
            <person name="Johnson D.L."/>
            <person name="Bohlmann J."/>
            <person name="van Vuuren H.J."/>
            <person name="Jones S.J."/>
            <person name="Pretorius I.S."/>
            <person name="Schmidt S.A."/>
            <person name="Borneman A.R."/>
        </authorList>
    </citation>
    <scope>NUCLEOTIDE SEQUENCE [LARGE SCALE GENOMIC DNA]</scope>
    <source>
        <strain evidence="5">cv. Chardonnay</strain>
        <tissue evidence="4">Leaf</tissue>
    </source>
</reference>
<feature type="region of interest" description="Disordered" evidence="1">
    <location>
        <begin position="557"/>
        <end position="576"/>
    </location>
</feature>
<dbReference type="InterPro" id="IPR043502">
    <property type="entry name" value="DNA/RNA_pol_sf"/>
</dbReference>
<dbReference type="EMBL" id="QGNW01000150">
    <property type="protein sequence ID" value="RVW90950.1"/>
    <property type="molecule type" value="Genomic_DNA"/>
</dbReference>
<dbReference type="SUPFAM" id="SSF53098">
    <property type="entry name" value="Ribonuclease H-like"/>
    <property type="match status" value="1"/>
</dbReference>
<feature type="compositionally biased region" description="Basic and acidic residues" evidence="1">
    <location>
        <begin position="561"/>
        <end position="576"/>
    </location>
</feature>
<evidence type="ECO:0000256" key="1">
    <source>
        <dbReference type="SAM" id="MobiDB-lite"/>
    </source>
</evidence>
<evidence type="ECO:0000259" key="2">
    <source>
        <dbReference type="Pfam" id="PF17919"/>
    </source>
</evidence>
<dbReference type="Pfam" id="PF17921">
    <property type="entry name" value="Integrase_H2C2"/>
    <property type="match status" value="1"/>
</dbReference>
<dbReference type="SUPFAM" id="SSF56672">
    <property type="entry name" value="DNA/RNA polymerases"/>
    <property type="match status" value="1"/>
</dbReference>
<feature type="domain" description="Reverse transcriptase/retrotransposon-derived protein RNase H-like" evidence="2">
    <location>
        <begin position="46"/>
        <end position="143"/>
    </location>
</feature>
<accession>A0A438I2U4</accession>
<dbReference type="Pfam" id="PF17919">
    <property type="entry name" value="RT_RNaseH_2"/>
    <property type="match status" value="1"/>
</dbReference>
<dbReference type="Proteomes" id="UP000288805">
    <property type="component" value="Unassembled WGS sequence"/>
</dbReference>
<dbReference type="AlphaFoldDB" id="A0A438I2U4"/>
<dbReference type="InterPro" id="IPR012337">
    <property type="entry name" value="RNaseH-like_sf"/>
</dbReference>
<dbReference type="Gene3D" id="3.30.70.270">
    <property type="match status" value="1"/>
</dbReference>
<organism evidence="4 5">
    <name type="scientific">Vitis vinifera</name>
    <name type="common">Grape</name>
    <dbReference type="NCBI Taxonomy" id="29760"/>
    <lineage>
        <taxon>Eukaryota</taxon>
        <taxon>Viridiplantae</taxon>
        <taxon>Streptophyta</taxon>
        <taxon>Embryophyta</taxon>
        <taxon>Tracheophyta</taxon>
        <taxon>Spermatophyta</taxon>
        <taxon>Magnoliopsida</taxon>
        <taxon>eudicotyledons</taxon>
        <taxon>Gunneridae</taxon>
        <taxon>Pentapetalae</taxon>
        <taxon>rosids</taxon>
        <taxon>Vitales</taxon>
        <taxon>Vitaceae</taxon>
        <taxon>Viteae</taxon>
        <taxon>Vitis</taxon>
    </lineage>
</organism>
<dbReference type="InterPro" id="IPR043128">
    <property type="entry name" value="Rev_trsase/Diguanyl_cyclase"/>
</dbReference>
<proteinExistence type="predicted"/>
<evidence type="ECO:0000259" key="3">
    <source>
        <dbReference type="Pfam" id="PF17921"/>
    </source>
</evidence>